<reference evidence="2" key="1">
    <citation type="journal article" date="2020" name="Stud. Mycol.">
        <title>101 Dothideomycetes genomes: a test case for predicting lifestyles and emergence of pathogens.</title>
        <authorList>
            <person name="Haridas S."/>
            <person name="Albert R."/>
            <person name="Binder M."/>
            <person name="Bloem J."/>
            <person name="Labutti K."/>
            <person name="Salamov A."/>
            <person name="Andreopoulos B."/>
            <person name="Baker S."/>
            <person name="Barry K."/>
            <person name="Bills G."/>
            <person name="Bluhm B."/>
            <person name="Cannon C."/>
            <person name="Castanera R."/>
            <person name="Culley D."/>
            <person name="Daum C."/>
            <person name="Ezra D."/>
            <person name="Gonzalez J."/>
            <person name="Henrissat B."/>
            <person name="Kuo A."/>
            <person name="Liang C."/>
            <person name="Lipzen A."/>
            <person name="Lutzoni F."/>
            <person name="Magnuson J."/>
            <person name="Mondo S."/>
            <person name="Nolan M."/>
            <person name="Ohm R."/>
            <person name="Pangilinan J."/>
            <person name="Park H.-J."/>
            <person name="Ramirez L."/>
            <person name="Alfaro M."/>
            <person name="Sun H."/>
            <person name="Tritt A."/>
            <person name="Yoshinaga Y."/>
            <person name="Zwiers L.-H."/>
            <person name="Turgeon B."/>
            <person name="Goodwin S."/>
            <person name="Spatafora J."/>
            <person name="Crous P."/>
            <person name="Grigoriev I."/>
        </authorList>
    </citation>
    <scope>NUCLEOTIDE SEQUENCE</scope>
    <source>
        <strain evidence="2">CBS 473.64</strain>
    </source>
</reference>
<feature type="compositionally biased region" description="Polar residues" evidence="1">
    <location>
        <begin position="128"/>
        <end position="138"/>
    </location>
</feature>
<sequence>MSQVPNPVLTTTFRVHARNNVSNDQTKIDGAGELSVVRVEIPKKCIPSELQCEHLKHLRDCSWGFCWKLQPSQEGETNAYLDKGVGGWVQLERMVGDEMERYKAIEERRQEAEREAHKKAKEMKNDEQNTGAGISINRSADGGTLRDRNVEGEDIENSKPAELWSPLKEH</sequence>
<evidence type="ECO:0000313" key="2">
    <source>
        <dbReference type="EMBL" id="KAF2642121.1"/>
    </source>
</evidence>
<dbReference type="EMBL" id="MU006782">
    <property type="protein sequence ID" value="KAF2642121.1"/>
    <property type="molecule type" value="Genomic_DNA"/>
</dbReference>
<feature type="compositionally biased region" description="Basic and acidic residues" evidence="1">
    <location>
        <begin position="144"/>
        <end position="159"/>
    </location>
</feature>
<organism evidence="2 3">
    <name type="scientific">Massarina eburnea CBS 473.64</name>
    <dbReference type="NCBI Taxonomy" id="1395130"/>
    <lineage>
        <taxon>Eukaryota</taxon>
        <taxon>Fungi</taxon>
        <taxon>Dikarya</taxon>
        <taxon>Ascomycota</taxon>
        <taxon>Pezizomycotina</taxon>
        <taxon>Dothideomycetes</taxon>
        <taxon>Pleosporomycetidae</taxon>
        <taxon>Pleosporales</taxon>
        <taxon>Massarineae</taxon>
        <taxon>Massarinaceae</taxon>
        <taxon>Massarina</taxon>
    </lineage>
</organism>
<feature type="compositionally biased region" description="Basic and acidic residues" evidence="1">
    <location>
        <begin position="108"/>
        <end position="127"/>
    </location>
</feature>
<accession>A0A6A6S4T5</accession>
<name>A0A6A6S4T5_9PLEO</name>
<dbReference type="AlphaFoldDB" id="A0A6A6S4T5"/>
<proteinExistence type="predicted"/>
<protein>
    <submittedName>
        <fullName evidence="2">Uncharacterized protein</fullName>
    </submittedName>
</protein>
<evidence type="ECO:0000313" key="3">
    <source>
        <dbReference type="Proteomes" id="UP000799753"/>
    </source>
</evidence>
<gene>
    <name evidence="2" type="ORF">P280DRAFT_479349</name>
</gene>
<dbReference type="Proteomes" id="UP000799753">
    <property type="component" value="Unassembled WGS sequence"/>
</dbReference>
<evidence type="ECO:0000256" key="1">
    <source>
        <dbReference type="SAM" id="MobiDB-lite"/>
    </source>
</evidence>
<feature type="region of interest" description="Disordered" evidence="1">
    <location>
        <begin position="108"/>
        <end position="170"/>
    </location>
</feature>
<keyword evidence="3" id="KW-1185">Reference proteome</keyword>